<proteinExistence type="predicted"/>
<dbReference type="AlphaFoldDB" id="A0A7X9U4D1"/>
<evidence type="ECO:0000313" key="2">
    <source>
        <dbReference type="Proteomes" id="UP000519126"/>
    </source>
</evidence>
<name>A0A7X9U4D1_9GAMM</name>
<dbReference type="Proteomes" id="UP000519126">
    <property type="component" value="Unassembled WGS sequence"/>
</dbReference>
<organism evidence="1 2">
    <name type="scientific">Pseudoalteromonas arctica</name>
    <dbReference type="NCBI Taxonomy" id="394751"/>
    <lineage>
        <taxon>Bacteria</taxon>
        <taxon>Pseudomonadati</taxon>
        <taxon>Pseudomonadota</taxon>
        <taxon>Gammaproteobacteria</taxon>
        <taxon>Alteromonadales</taxon>
        <taxon>Pseudoalteromonadaceae</taxon>
        <taxon>Pseudoalteromonas</taxon>
    </lineage>
</organism>
<evidence type="ECO:0000313" key="1">
    <source>
        <dbReference type="EMBL" id="NMF47359.1"/>
    </source>
</evidence>
<comment type="caution">
    <text evidence="1">The sequence shown here is derived from an EMBL/GenBank/DDBJ whole genome shotgun (WGS) entry which is preliminary data.</text>
</comment>
<sequence>MKLLNTYDYRDEAEKAVLLITGEKRLASERDGTEVIYNLFGEATWGNLYKLKMFNLPELQKLVEMKNKNQPFDQLRYKEIIQMLKYAANTFELKIPDHWL</sequence>
<protein>
    <submittedName>
        <fullName evidence="1">Uncharacterized protein</fullName>
    </submittedName>
</protein>
<accession>A0A7X9U4D1</accession>
<dbReference type="EMBL" id="JABBCX010000001">
    <property type="protein sequence ID" value="NMF47359.1"/>
    <property type="molecule type" value="Genomic_DNA"/>
</dbReference>
<reference evidence="1 2" key="1">
    <citation type="submission" date="2020-04" db="EMBL/GenBank/DDBJ databases">
        <title>Genome Sequencing and Assembley of Pseudoalteromonas artica.</title>
        <authorList>
            <person name="Akerly B."/>
            <person name="Cook G."/>
        </authorList>
    </citation>
    <scope>NUCLEOTIDE SEQUENCE [LARGE SCALE GENOMIC DNA]</scope>
    <source>
        <strain evidence="1 2">NEC-BIFX-0059</strain>
    </source>
</reference>
<gene>
    <name evidence="1" type="ORF">HHL01_04040</name>
</gene>
<dbReference type="RefSeq" id="WP_170071133.1">
    <property type="nucleotide sequence ID" value="NZ_JABBCX010000001.1"/>
</dbReference>